<dbReference type="EMBL" id="BBJU01000004">
    <property type="protein sequence ID" value="GAK69185.1"/>
    <property type="molecule type" value="Genomic_DNA"/>
</dbReference>
<comment type="caution">
    <text evidence="1">The sequence shown here is derived from an EMBL/GenBank/DDBJ whole genome shotgun (WGS) entry which is preliminary data.</text>
</comment>
<dbReference type="Proteomes" id="UP000028701">
    <property type="component" value="Unassembled WGS sequence"/>
</dbReference>
<name>A0A081CR89_9HYPH</name>
<dbReference type="InterPro" id="IPR011227">
    <property type="entry name" value="UCP029730"/>
</dbReference>
<dbReference type="InterPro" id="IPR007709">
    <property type="entry name" value="N-FG_amidohydro"/>
</dbReference>
<sequence>MLTAGYTMTVQAQFFTSDEAEPVVVENPLGKGRVLLVCEHASHTLPARFGTLGLSEDVRTSHIAWDPGALAVTRLLSASLDATVIYQNYSRLIYDCNRPPESPSAMPVTSEIYDIPGNADLSEAERFARTAALYIPFQTRVSDLIASKREAGLETVLVTMHSFTPVYHGKRREVEIGLLHDTDARLVDAMLDHVEDKNFRVERNEPYGPEDGVTHTLRLHALPNGLLNVMIEVRNDLIQNEEGQRAAAGFLSELLTKAIAAHSP</sequence>
<dbReference type="Pfam" id="PF05013">
    <property type="entry name" value="FGase"/>
    <property type="match status" value="1"/>
</dbReference>
<gene>
    <name evidence="1" type="ORF">RRU01S_04_00070</name>
</gene>
<dbReference type="GO" id="GO:0016787">
    <property type="term" value="F:hydrolase activity"/>
    <property type="evidence" value="ECO:0007669"/>
    <property type="project" value="UniProtKB-KW"/>
</dbReference>
<proteinExistence type="predicted"/>
<dbReference type="eggNOG" id="COG3931">
    <property type="taxonomic scope" value="Bacteria"/>
</dbReference>
<reference evidence="1 2" key="1">
    <citation type="submission" date="2014-08" db="EMBL/GenBank/DDBJ databases">
        <title>Whole genome shotgun sequence of Rhizobium rubi NBRC 13261.</title>
        <authorList>
            <person name="Katano-Makiyama Y."/>
            <person name="Hosoyama A."/>
            <person name="Hashimoto M."/>
            <person name="Hosoyama Y."/>
            <person name="Noguchi M."/>
            <person name="Tsuchikane K."/>
            <person name="Uohara A."/>
            <person name="Ohji S."/>
            <person name="Ichikawa N."/>
            <person name="Kimura A."/>
            <person name="Yamazoe A."/>
            <person name="Fujita N."/>
        </authorList>
    </citation>
    <scope>NUCLEOTIDE SEQUENCE [LARGE SCALE GENOMIC DNA]</scope>
    <source>
        <strain evidence="1 2">NBRC 13261</strain>
    </source>
</reference>
<evidence type="ECO:0000313" key="2">
    <source>
        <dbReference type="Proteomes" id="UP000028701"/>
    </source>
</evidence>
<keyword evidence="1" id="KW-0378">Hydrolase</keyword>
<dbReference type="SUPFAM" id="SSF53187">
    <property type="entry name" value="Zn-dependent exopeptidases"/>
    <property type="match status" value="1"/>
</dbReference>
<protein>
    <submittedName>
        <fullName evidence="1">Putative N-formylglutamate amidohydrolase</fullName>
    </submittedName>
</protein>
<evidence type="ECO:0000313" key="1">
    <source>
        <dbReference type="EMBL" id="GAK69185.1"/>
    </source>
</evidence>
<dbReference type="PIRSF" id="PIRSF029730">
    <property type="entry name" value="UCP029730"/>
    <property type="match status" value="1"/>
</dbReference>
<organism evidence="1 2">
    <name type="scientific">Agrobacterium rubi TR3 = NBRC 13261</name>
    <dbReference type="NCBI Taxonomy" id="1368415"/>
    <lineage>
        <taxon>Bacteria</taxon>
        <taxon>Pseudomonadati</taxon>
        <taxon>Pseudomonadota</taxon>
        <taxon>Alphaproteobacteria</taxon>
        <taxon>Hyphomicrobiales</taxon>
        <taxon>Rhizobiaceae</taxon>
        <taxon>Rhizobium/Agrobacterium group</taxon>
        <taxon>Agrobacterium</taxon>
    </lineage>
</organism>
<accession>A0A081CR89</accession>
<dbReference type="Gene3D" id="3.40.630.40">
    <property type="entry name" value="Zn-dependent exopeptidases"/>
    <property type="match status" value="1"/>
</dbReference>
<dbReference type="AlphaFoldDB" id="A0A081CR89"/>